<dbReference type="RefSeq" id="WP_138169297.1">
    <property type="nucleotide sequence ID" value="NZ_VAWA01000002.1"/>
</dbReference>
<comment type="caution">
    <text evidence="1">The sequence shown here is derived from an EMBL/GenBank/DDBJ whole genome shotgun (WGS) entry which is preliminary data.</text>
</comment>
<organism evidence="1 2">
    <name type="scientific">Nesterenkonia sphaerica</name>
    <dbReference type="NCBI Taxonomy" id="1804988"/>
    <lineage>
        <taxon>Bacteria</taxon>
        <taxon>Bacillati</taxon>
        <taxon>Actinomycetota</taxon>
        <taxon>Actinomycetes</taxon>
        <taxon>Micrococcales</taxon>
        <taxon>Micrococcaceae</taxon>
        <taxon>Nesterenkonia</taxon>
    </lineage>
</organism>
<name>A0A5R9ANR2_9MICC</name>
<keyword evidence="2" id="KW-1185">Reference proteome</keyword>
<dbReference type="AlphaFoldDB" id="A0A5R9ANR2"/>
<dbReference type="Proteomes" id="UP000306544">
    <property type="component" value="Unassembled WGS sequence"/>
</dbReference>
<evidence type="ECO:0000313" key="2">
    <source>
        <dbReference type="Proteomes" id="UP000306544"/>
    </source>
</evidence>
<evidence type="ECO:0000313" key="1">
    <source>
        <dbReference type="EMBL" id="TLP79536.1"/>
    </source>
</evidence>
<dbReference type="OrthoDB" id="4963326at2"/>
<reference evidence="1 2" key="1">
    <citation type="submission" date="2019-05" db="EMBL/GenBank/DDBJ databases">
        <title>Nesterenkonia sp. GY239, isolated from the Southern Atlantic Ocean.</title>
        <authorList>
            <person name="Zhang G."/>
        </authorList>
    </citation>
    <scope>NUCLEOTIDE SEQUENCE [LARGE SCALE GENOMIC DNA]</scope>
    <source>
        <strain evidence="1 2">GY239</strain>
    </source>
</reference>
<proteinExistence type="predicted"/>
<protein>
    <submittedName>
        <fullName evidence="1">Uncharacterized protein</fullName>
    </submittedName>
</protein>
<dbReference type="EMBL" id="VAWA01000002">
    <property type="protein sequence ID" value="TLP79536.1"/>
    <property type="molecule type" value="Genomic_DNA"/>
</dbReference>
<accession>A0A5R9ANR2</accession>
<gene>
    <name evidence="1" type="ORF">FEF27_02815</name>
</gene>
<sequence>MQSAHSGGDAGGLQEHLHTTGKPFSSAELQAMTQRGAMRHVVSDVYAENVVPDSPAVRAAAAAMLLNSALAEHGVLCGETAAWVHLGTAAPKKLTVLVDAETNRRFSVRKVQLHRSRLSPEDVERFGPTACTTSLRTAADLFCGTGVRHLRRALDRIAEGYGRAERILQRWPCAQSPLWDRDEDLWHPGPEDERIMHQRWHTIDQLLHQSQSGPWQLADLVMRILSRTGWDHQRHRRIGELIAQCVSRRLPTVR</sequence>